<feature type="domain" description="Poly A polymerase head" evidence="12">
    <location>
        <begin position="2"/>
        <end position="40"/>
    </location>
</feature>
<gene>
    <name evidence="14" type="ORF">PSDVSF_03490</name>
</gene>
<dbReference type="EMBL" id="AP024485">
    <property type="protein sequence ID" value="BCS87107.1"/>
    <property type="molecule type" value="Genomic_DNA"/>
</dbReference>
<reference evidence="14" key="1">
    <citation type="journal article" date="2022" name="Arch. Microbiol.">
        <title>Pseudodesulfovibrio sediminis sp. nov., a mesophilic and neutrophilic sulfate-reducing bacterium isolated from sediment of a brackish lake.</title>
        <authorList>
            <person name="Takahashi A."/>
            <person name="Kojima H."/>
            <person name="Watanabe M."/>
            <person name="Fukui M."/>
        </authorList>
    </citation>
    <scope>NUCLEOTIDE SEQUENCE</scope>
    <source>
        <strain evidence="14">SF6</strain>
    </source>
</reference>
<sequence length="366" mass="41195">MAGGAVRDLLLGREISDRDYLVTETNCEEFQAAFPNAKQVGLAFPVFLIDRIEFSLPRAASLLEELKSRDLTVNAQLLDEDGNLICHPLGFDDTCNKILRPASERSFEDDPLRVFRAARFWAQMPDFTPHEELIQSMRETAHKGLLSTIAPDRIGTEVRKALAGAAPGNFLRLLDMANCLQPWFPEFEHASIIPAGPPAYHDTHVLEHTCQVMDRLNGDPVSVWMGLCHDIGKPLTSKEKLPSHHGHDRVGIEHAETLAMRIRMANVFKTAGMKAARWHMVAAQYPALRPGTKVDLLMDLHLSQTLQPLFRLVKADHGTNILHQAEEDLRRILPVRLNPKDMNLKKKSGEILRQLRAQKLVEKSNN</sequence>
<accession>A0ABM7P2T6</accession>
<organism evidence="14 15">
    <name type="scientific">Pseudodesulfovibrio sediminis</name>
    <dbReference type="NCBI Taxonomy" id="2810563"/>
    <lineage>
        <taxon>Bacteria</taxon>
        <taxon>Pseudomonadati</taxon>
        <taxon>Thermodesulfobacteriota</taxon>
        <taxon>Desulfovibrionia</taxon>
        <taxon>Desulfovibrionales</taxon>
        <taxon>Desulfovibrionaceae</taxon>
    </lineage>
</organism>
<keyword evidence="6" id="KW-0547">Nucleotide-binding</keyword>
<dbReference type="Proteomes" id="UP001053296">
    <property type="component" value="Chromosome"/>
</dbReference>
<keyword evidence="8" id="KW-0067">ATP-binding</keyword>
<dbReference type="SUPFAM" id="SSF81301">
    <property type="entry name" value="Nucleotidyltransferase"/>
    <property type="match status" value="1"/>
</dbReference>
<dbReference type="Gene3D" id="3.30.460.10">
    <property type="entry name" value="Beta Polymerase, domain 2"/>
    <property type="match status" value="1"/>
</dbReference>
<keyword evidence="9" id="KW-0460">Magnesium</keyword>
<dbReference type="InterPro" id="IPR032828">
    <property type="entry name" value="PolyA_RNA-bd"/>
</dbReference>
<comment type="similarity">
    <text evidence="11">Belongs to the tRNA nucleotidyltransferase/poly(A) polymerase family.</text>
</comment>
<comment type="cofactor">
    <cofactor evidence="1">
        <name>Mg(2+)</name>
        <dbReference type="ChEBI" id="CHEBI:18420"/>
    </cofactor>
</comment>
<dbReference type="Pfam" id="PF12627">
    <property type="entry name" value="PolyA_pol_RNAbd"/>
    <property type="match status" value="1"/>
</dbReference>
<dbReference type="Pfam" id="PF01743">
    <property type="entry name" value="PolyA_pol"/>
    <property type="match status" value="1"/>
</dbReference>
<keyword evidence="10 11" id="KW-0694">RNA-binding</keyword>
<proteinExistence type="inferred from homology"/>
<evidence type="ECO:0000256" key="4">
    <source>
        <dbReference type="ARBA" id="ARBA00022695"/>
    </source>
</evidence>
<dbReference type="InterPro" id="IPR002646">
    <property type="entry name" value="PolA_pol_head_dom"/>
</dbReference>
<keyword evidence="15" id="KW-1185">Reference proteome</keyword>
<keyword evidence="5" id="KW-0479">Metal-binding</keyword>
<evidence type="ECO:0000256" key="3">
    <source>
        <dbReference type="ARBA" id="ARBA00022694"/>
    </source>
</evidence>
<evidence type="ECO:0000256" key="10">
    <source>
        <dbReference type="ARBA" id="ARBA00022884"/>
    </source>
</evidence>
<evidence type="ECO:0000256" key="8">
    <source>
        <dbReference type="ARBA" id="ARBA00022840"/>
    </source>
</evidence>
<keyword evidence="3" id="KW-0819">tRNA processing</keyword>
<dbReference type="InterPro" id="IPR043519">
    <property type="entry name" value="NT_sf"/>
</dbReference>
<name>A0ABM7P2T6_9BACT</name>
<evidence type="ECO:0000313" key="15">
    <source>
        <dbReference type="Proteomes" id="UP001053296"/>
    </source>
</evidence>
<evidence type="ECO:0000256" key="5">
    <source>
        <dbReference type="ARBA" id="ARBA00022723"/>
    </source>
</evidence>
<evidence type="ECO:0000256" key="2">
    <source>
        <dbReference type="ARBA" id="ARBA00022679"/>
    </source>
</evidence>
<dbReference type="InterPro" id="IPR050124">
    <property type="entry name" value="tRNA_CCA-adding_enzyme"/>
</dbReference>
<evidence type="ECO:0000256" key="6">
    <source>
        <dbReference type="ARBA" id="ARBA00022741"/>
    </source>
</evidence>
<keyword evidence="2 11" id="KW-0808">Transferase</keyword>
<feature type="domain" description="tRNA nucleotidyltransferase/poly(A) polymerase RNA and SrmB- binding" evidence="13">
    <location>
        <begin position="126"/>
        <end position="189"/>
    </location>
</feature>
<evidence type="ECO:0000256" key="7">
    <source>
        <dbReference type="ARBA" id="ARBA00022800"/>
    </source>
</evidence>
<dbReference type="Gene3D" id="1.10.3090.10">
    <property type="entry name" value="cca-adding enzyme, domain 2"/>
    <property type="match status" value="1"/>
</dbReference>
<evidence type="ECO:0000259" key="13">
    <source>
        <dbReference type="Pfam" id="PF12627"/>
    </source>
</evidence>
<keyword evidence="4" id="KW-0548">Nucleotidyltransferase</keyword>
<evidence type="ECO:0000256" key="11">
    <source>
        <dbReference type="RuleBase" id="RU003953"/>
    </source>
</evidence>
<evidence type="ECO:0000256" key="1">
    <source>
        <dbReference type="ARBA" id="ARBA00001946"/>
    </source>
</evidence>
<evidence type="ECO:0000259" key="12">
    <source>
        <dbReference type="Pfam" id="PF01743"/>
    </source>
</evidence>
<evidence type="ECO:0000256" key="9">
    <source>
        <dbReference type="ARBA" id="ARBA00022842"/>
    </source>
</evidence>
<evidence type="ECO:0000313" key="14">
    <source>
        <dbReference type="EMBL" id="BCS87107.1"/>
    </source>
</evidence>
<dbReference type="SUPFAM" id="SSF81891">
    <property type="entry name" value="Poly A polymerase C-terminal region-like"/>
    <property type="match status" value="1"/>
</dbReference>
<dbReference type="PANTHER" id="PTHR47545:SF1">
    <property type="entry name" value="MULTIFUNCTIONAL CCA PROTEIN"/>
    <property type="match status" value="1"/>
</dbReference>
<dbReference type="PANTHER" id="PTHR47545">
    <property type="entry name" value="MULTIFUNCTIONAL CCA PROTEIN"/>
    <property type="match status" value="1"/>
</dbReference>
<keyword evidence="7" id="KW-0692">RNA repair</keyword>
<protein>
    <submittedName>
        <fullName evidence="14">tRNA nucleotidyltransferase</fullName>
    </submittedName>
</protein>